<feature type="region of interest" description="Disordered" evidence="7">
    <location>
        <begin position="168"/>
        <end position="188"/>
    </location>
</feature>
<feature type="compositionally biased region" description="Polar residues" evidence="7">
    <location>
        <begin position="177"/>
        <end position="188"/>
    </location>
</feature>
<dbReference type="EMBL" id="BTSY01000005">
    <property type="protein sequence ID" value="GMT28315.1"/>
    <property type="molecule type" value="Genomic_DNA"/>
</dbReference>
<name>A0AAV5WCH1_9BILA</name>
<evidence type="ECO:0000256" key="4">
    <source>
        <dbReference type="ARBA" id="ARBA00023034"/>
    </source>
</evidence>
<comment type="caution">
    <text evidence="9">The sequence shown here is derived from an EMBL/GenBank/DDBJ whole genome shotgun (WGS) entry which is preliminary data.</text>
</comment>
<evidence type="ECO:0000256" key="2">
    <source>
        <dbReference type="ARBA" id="ARBA00022692"/>
    </source>
</evidence>
<evidence type="ECO:0000313" key="10">
    <source>
        <dbReference type="Proteomes" id="UP001432322"/>
    </source>
</evidence>
<evidence type="ECO:0000256" key="1">
    <source>
        <dbReference type="ARBA" id="ARBA00004409"/>
    </source>
</evidence>
<evidence type="ECO:0000256" key="6">
    <source>
        <dbReference type="ARBA" id="ARBA00023136"/>
    </source>
</evidence>
<feature type="region of interest" description="Disordered" evidence="7">
    <location>
        <begin position="374"/>
        <end position="398"/>
    </location>
</feature>
<dbReference type="Proteomes" id="UP001432322">
    <property type="component" value="Unassembled WGS sequence"/>
</dbReference>
<keyword evidence="10" id="KW-1185">Reference proteome</keyword>
<dbReference type="InterPro" id="IPR019177">
    <property type="entry name" value="Golgin_subfamily_A_member_5"/>
</dbReference>
<comment type="subcellular location">
    <subcellularLocation>
        <location evidence="1">Golgi apparatus membrane</location>
        <topology evidence="1">Single-pass type IV membrane protein</topology>
    </subcellularLocation>
</comment>
<dbReference type="GO" id="GO:0000301">
    <property type="term" value="P:retrograde transport, vesicle recycling within Golgi"/>
    <property type="evidence" value="ECO:0007669"/>
    <property type="project" value="TreeGrafter"/>
</dbReference>
<dbReference type="PANTHER" id="PTHR13815:SF7">
    <property type="entry name" value="GOLGIN SUBFAMILY A MEMBER 5"/>
    <property type="match status" value="1"/>
</dbReference>
<evidence type="ECO:0000256" key="7">
    <source>
        <dbReference type="SAM" id="MobiDB-lite"/>
    </source>
</evidence>
<evidence type="ECO:0000256" key="5">
    <source>
        <dbReference type="ARBA" id="ARBA00023054"/>
    </source>
</evidence>
<keyword evidence="5" id="KW-0175">Coiled coil</keyword>
<dbReference type="GO" id="GO:0000139">
    <property type="term" value="C:Golgi membrane"/>
    <property type="evidence" value="ECO:0007669"/>
    <property type="project" value="UniProtKB-SubCell"/>
</dbReference>
<keyword evidence="4" id="KW-0333">Golgi apparatus</keyword>
<dbReference type="Pfam" id="PF09787">
    <property type="entry name" value="Golgin_A5"/>
    <property type="match status" value="1"/>
</dbReference>
<gene>
    <name evidence="9" type="ORF">PFISCL1PPCAC_19612</name>
</gene>
<dbReference type="PANTHER" id="PTHR13815">
    <property type="entry name" value="GOLGIN-84"/>
    <property type="match status" value="1"/>
</dbReference>
<keyword evidence="3 8" id="KW-1133">Transmembrane helix</keyword>
<keyword evidence="6 8" id="KW-0472">Membrane</keyword>
<evidence type="ECO:0008006" key="11">
    <source>
        <dbReference type="Google" id="ProtNLM"/>
    </source>
</evidence>
<evidence type="ECO:0000256" key="3">
    <source>
        <dbReference type="ARBA" id="ARBA00022989"/>
    </source>
</evidence>
<dbReference type="GO" id="GO:0007030">
    <property type="term" value="P:Golgi organization"/>
    <property type="evidence" value="ECO:0007669"/>
    <property type="project" value="InterPro"/>
</dbReference>
<protein>
    <recommendedName>
        <fullName evidence="11">Golgin-84</fullName>
    </recommendedName>
</protein>
<keyword evidence="2 8" id="KW-0812">Transmembrane</keyword>
<sequence>MSWLSKVTDLAGKAEDLLVRMDQNAGTAIAQAKEQARSASTASLNRPPPSSQPAITEEIGRSEPSHAHSDFIKPQKKKQPNAGYAPSTSVLPEHRDANLISFLNDPEAEEMEMGKSSFSVHSVTEATDLVLVNNLRSQLAAKDSQMEILKATNVQLEKRLDEEKMKVKRNEEKLRESTQPTTPSVSNESLIKERTSLQSELSNLKKRMMSQEEQLSAVNDQLRLAKFNLTENKKEFDEYKEKAQKILQTKEKLIESLKSEGGGEEKSNAVMQAQIEELKLERDMARSDLESAQVMVYNMKGEVDEAENAAREARNSVSEVKKRMNDETHSLQVNSTLWKEKAECARSEVEVIRVEMERERNEWQRKIDEKEGELAGLREESRRKRSTHAQPEDAGRSTLVLLQKEEELREANREKQILRVRLERLEKQSKDTILPMGETSQSMGGGGLHGTSNSHNFIQSTMMQGLTTLRASSTARSYFAGYLLTIHLLLFIIIVTYSPESHGSIDSPSNPAHDHG</sequence>
<feature type="transmembrane region" description="Helical" evidence="8">
    <location>
        <begin position="478"/>
        <end position="497"/>
    </location>
</feature>
<feature type="compositionally biased region" description="Basic and acidic residues" evidence="7">
    <location>
        <begin position="58"/>
        <end position="73"/>
    </location>
</feature>
<organism evidence="9 10">
    <name type="scientific">Pristionchus fissidentatus</name>
    <dbReference type="NCBI Taxonomy" id="1538716"/>
    <lineage>
        <taxon>Eukaryota</taxon>
        <taxon>Metazoa</taxon>
        <taxon>Ecdysozoa</taxon>
        <taxon>Nematoda</taxon>
        <taxon>Chromadorea</taxon>
        <taxon>Rhabditida</taxon>
        <taxon>Rhabditina</taxon>
        <taxon>Diplogasteromorpha</taxon>
        <taxon>Diplogasteroidea</taxon>
        <taxon>Neodiplogasteridae</taxon>
        <taxon>Pristionchus</taxon>
    </lineage>
</organism>
<evidence type="ECO:0000313" key="9">
    <source>
        <dbReference type="EMBL" id="GMT28315.1"/>
    </source>
</evidence>
<reference evidence="9" key="1">
    <citation type="submission" date="2023-10" db="EMBL/GenBank/DDBJ databases">
        <title>Genome assembly of Pristionchus species.</title>
        <authorList>
            <person name="Yoshida K."/>
            <person name="Sommer R.J."/>
        </authorList>
    </citation>
    <scope>NUCLEOTIDE SEQUENCE</scope>
    <source>
        <strain evidence="9">RS5133</strain>
    </source>
</reference>
<evidence type="ECO:0000256" key="8">
    <source>
        <dbReference type="SAM" id="Phobius"/>
    </source>
</evidence>
<dbReference type="GO" id="GO:0031985">
    <property type="term" value="C:Golgi cisterna"/>
    <property type="evidence" value="ECO:0007669"/>
    <property type="project" value="TreeGrafter"/>
</dbReference>
<proteinExistence type="predicted"/>
<feature type="region of interest" description="Disordered" evidence="7">
    <location>
        <begin position="29"/>
        <end position="91"/>
    </location>
</feature>
<dbReference type="AlphaFoldDB" id="A0AAV5WCH1"/>
<accession>A0AAV5WCH1</accession>